<dbReference type="PANTHER" id="PTHR22572">
    <property type="entry name" value="SUGAR-1-PHOSPHATE GUANYL TRANSFERASE"/>
    <property type="match status" value="1"/>
</dbReference>
<dbReference type="AlphaFoldDB" id="A0A8I1Y1F5"/>
<accession>A0A8I1Y1F5</accession>
<dbReference type="Proteomes" id="UP000673383">
    <property type="component" value="Unassembled WGS sequence"/>
</dbReference>
<dbReference type="Gene3D" id="3.90.550.10">
    <property type="entry name" value="Spore Coat Polysaccharide Biosynthesis Protein SpsA, Chain A"/>
    <property type="match status" value="1"/>
</dbReference>
<feature type="domain" description="Nucleotidyl transferase" evidence="1">
    <location>
        <begin position="3"/>
        <end position="229"/>
    </location>
</feature>
<dbReference type="SUPFAM" id="SSF53448">
    <property type="entry name" value="Nucleotide-diphospho-sugar transferases"/>
    <property type="match status" value="1"/>
</dbReference>
<dbReference type="InterPro" id="IPR029044">
    <property type="entry name" value="Nucleotide-diphossugar_trans"/>
</dbReference>
<sequence>MTKALIMAGGKGTRLKPFTASFPKPLVPLGDLPVLELLLRQLKAAGVQEVVLSVNHLHHLIRAFCEDGSKFGLKIDYVLEDEPLGTAGSLAYALDKLSDDFIVANGDLLTNFNIAKMVQEHRTQPTAASIAVFKRSTKIEFGLVEVDNNMRLTGYREKPTYSHLVSMGLYVLNRGSVAPHLVPGKYLDMPHLMQILIEAGKSVLCRSQDCLWLDIGRPEDYATAQQLFEEKRELFLQSER</sequence>
<gene>
    <name evidence="2" type="ORF">JOH49_000047</name>
</gene>
<dbReference type="Pfam" id="PF00483">
    <property type="entry name" value="NTP_transferase"/>
    <property type="match status" value="1"/>
</dbReference>
<organism evidence="2 3">
    <name type="scientific">Bradyrhizobium elkanii</name>
    <dbReference type="NCBI Taxonomy" id="29448"/>
    <lineage>
        <taxon>Bacteria</taxon>
        <taxon>Pseudomonadati</taxon>
        <taxon>Pseudomonadota</taxon>
        <taxon>Alphaproteobacteria</taxon>
        <taxon>Hyphomicrobiales</taxon>
        <taxon>Nitrobacteraceae</taxon>
        <taxon>Bradyrhizobium</taxon>
    </lineage>
</organism>
<dbReference type="InterPro" id="IPR005835">
    <property type="entry name" value="NTP_transferase_dom"/>
</dbReference>
<name>A0A8I1Y1F5_BRAEL</name>
<dbReference type="EMBL" id="JAFICZ010000001">
    <property type="protein sequence ID" value="MBP1290294.1"/>
    <property type="molecule type" value="Genomic_DNA"/>
</dbReference>
<dbReference type="InterPro" id="IPR050486">
    <property type="entry name" value="Mannose-1P_guanyltransferase"/>
</dbReference>
<dbReference type="RefSeq" id="WP_038381229.1">
    <property type="nucleotide sequence ID" value="NZ_JAFICZ010000001.1"/>
</dbReference>
<evidence type="ECO:0000259" key="1">
    <source>
        <dbReference type="Pfam" id="PF00483"/>
    </source>
</evidence>
<evidence type="ECO:0000313" key="3">
    <source>
        <dbReference type="Proteomes" id="UP000673383"/>
    </source>
</evidence>
<proteinExistence type="predicted"/>
<comment type="caution">
    <text evidence="2">The sequence shown here is derived from an EMBL/GenBank/DDBJ whole genome shotgun (WGS) entry which is preliminary data.</text>
</comment>
<protein>
    <submittedName>
        <fullName evidence="2">NDP-sugar pyrophosphorylase family protein</fullName>
    </submittedName>
</protein>
<reference evidence="2" key="1">
    <citation type="submission" date="2021-02" db="EMBL/GenBank/DDBJ databases">
        <title>Genomic Encyclopedia of Type Strains, Phase IV (KMG-V): Genome sequencing to study the core and pangenomes of soil and plant-associated prokaryotes.</title>
        <authorList>
            <person name="Whitman W."/>
        </authorList>
    </citation>
    <scope>NUCLEOTIDE SEQUENCE</scope>
    <source>
        <strain evidence="2">USDA 406</strain>
    </source>
</reference>
<evidence type="ECO:0000313" key="2">
    <source>
        <dbReference type="EMBL" id="MBP1290294.1"/>
    </source>
</evidence>